<accession>A2DPI0</accession>
<dbReference type="OrthoDB" id="10261884at2759"/>
<dbReference type="RefSeq" id="XP_001329859.1">
    <property type="nucleotide sequence ID" value="XM_001329824.1"/>
</dbReference>
<reference evidence="1" key="1">
    <citation type="submission" date="2006-10" db="EMBL/GenBank/DDBJ databases">
        <authorList>
            <person name="Amadeo P."/>
            <person name="Zhao Q."/>
            <person name="Wortman J."/>
            <person name="Fraser-Liggett C."/>
            <person name="Carlton J."/>
        </authorList>
    </citation>
    <scope>NUCLEOTIDE SEQUENCE</scope>
    <source>
        <strain evidence="1">G3</strain>
    </source>
</reference>
<name>A2DPI0_TRIV3</name>
<gene>
    <name evidence="1" type="ORF">TVAG_170380</name>
</gene>
<dbReference type="KEGG" id="tva:4775742"/>
<evidence type="ECO:0000313" key="1">
    <source>
        <dbReference type="EMBL" id="EAY17724.1"/>
    </source>
</evidence>
<proteinExistence type="predicted"/>
<sequence>MRVSILPECPSIFLGQEFMVQISIAEAPTQIKWISAQITGKVQTLKPSVEPALLSLVHRALGAPQQAPFFGHVMSGSRLIDSDIKTPKTYCLSIKADGIPPSYDGEAVSISYELRIVSQIGQQISQPTIIPIKFISPYKSNCILQNTQNTATFTLTSIESASIPSPIALLSPFPPVQEKSLDIFSIKQGDSIVASLKLKLSARSGGDFSGIIDMKESTSGVTSVNIRIIRVEKFSNDVTDQTIIVNENLPLDKIIMRRFSLPMPFNTPAEFVTDLFECSYSAEFNFIGPAGAWKWVAPLQVLPPLLSLSMPRQAIEQISL</sequence>
<dbReference type="InParanoid" id="A2DPI0"/>
<keyword evidence="2" id="KW-1185">Reference proteome</keyword>
<protein>
    <recommendedName>
        <fullName evidence="3">Arrestin-like N-terminal domain-containing protein</fullName>
    </recommendedName>
</protein>
<dbReference type="VEuPathDB" id="TrichDB:TVAG_170380"/>
<evidence type="ECO:0008006" key="3">
    <source>
        <dbReference type="Google" id="ProtNLM"/>
    </source>
</evidence>
<dbReference type="AlphaFoldDB" id="A2DPI0"/>
<reference evidence="1" key="2">
    <citation type="journal article" date="2007" name="Science">
        <title>Draft genome sequence of the sexually transmitted pathogen Trichomonas vaginalis.</title>
        <authorList>
            <person name="Carlton J.M."/>
            <person name="Hirt R.P."/>
            <person name="Silva J.C."/>
            <person name="Delcher A.L."/>
            <person name="Schatz M."/>
            <person name="Zhao Q."/>
            <person name="Wortman J.R."/>
            <person name="Bidwell S.L."/>
            <person name="Alsmark U.C.M."/>
            <person name="Besteiro S."/>
            <person name="Sicheritz-Ponten T."/>
            <person name="Noel C.J."/>
            <person name="Dacks J.B."/>
            <person name="Foster P.G."/>
            <person name="Simillion C."/>
            <person name="Van de Peer Y."/>
            <person name="Miranda-Saavedra D."/>
            <person name="Barton G.J."/>
            <person name="Westrop G.D."/>
            <person name="Mueller S."/>
            <person name="Dessi D."/>
            <person name="Fiori P.L."/>
            <person name="Ren Q."/>
            <person name="Paulsen I."/>
            <person name="Zhang H."/>
            <person name="Bastida-Corcuera F.D."/>
            <person name="Simoes-Barbosa A."/>
            <person name="Brown M.T."/>
            <person name="Hayes R.D."/>
            <person name="Mukherjee M."/>
            <person name="Okumura C.Y."/>
            <person name="Schneider R."/>
            <person name="Smith A.J."/>
            <person name="Vanacova S."/>
            <person name="Villalvazo M."/>
            <person name="Haas B.J."/>
            <person name="Pertea M."/>
            <person name="Feldblyum T.V."/>
            <person name="Utterback T.R."/>
            <person name="Shu C.L."/>
            <person name="Osoegawa K."/>
            <person name="de Jong P.J."/>
            <person name="Hrdy I."/>
            <person name="Horvathova L."/>
            <person name="Zubacova Z."/>
            <person name="Dolezal P."/>
            <person name="Malik S.B."/>
            <person name="Logsdon J.M. Jr."/>
            <person name="Henze K."/>
            <person name="Gupta A."/>
            <person name="Wang C.C."/>
            <person name="Dunne R.L."/>
            <person name="Upcroft J.A."/>
            <person name="Upcroft P."/>
            <person name="White O."/>
            <person name="Salzberg S.L."/>
            <person name="Tang P."/>
            <person name="Chiu C.-H."/>
            <person name="Lee Y.-S."/>
            <person name="Embley T.M."/>
            <person name="Coombs G.H."/>
            <person name="Mottram J.C."/>
            <person name="Tachezy J."/>
            <person name="Fraser-Liggett C.M."/>
            <person name="Johnson P.J."/>
        </authorList>
    </citation>
    <scope>NUCLEOTIDE SEQUENCE [LARGE SCALE GENOMIC DNA]</scope>
    <source>
        <strain evidence="1">G3</strain>
    </source>
</reference>
<organism evidence="1 2">
    <name type="scientific">Trichomonas vaginalis (strain ATCC PRA-98 / G3)</name>
    <dbReference type="NCBI Taxonomy" id="412133"/>
    <lineage>
        <taxon>Eukaryota</taxon>
        <taxon>Metamonada</taxon>
        <taxon>Parabasalia</taxon>
        <taxon>Trichomonadida</taxon>
        <taxon>Trichomonadidae</taxon>
        <taxon>Trichomonas</taxon>
    </lineage>
</organism>
<dbReference type="EMBL" id="DS113227">
    <property type="protein sequence ID" value="EAY17724.1"/>
    <property type="molecule type" value="Genomic_DNA"/>
</dbReference>
<dbReference type="Proteomes" id="UP000001542">
    <property type="component" value="Unassembled WGS sequence"/>
</dbReference>
<evidence type="ECO:0000313" key="2">
    <source>
        <dbReference type="Proteomes" id="UP000001542"/>
    </source>
</evidence>
<dbReference type="VEuPathDB" id="TrichDB:TVAGG3_0680480"/>